<evidence type="ECO:0000313" key="3">
    <source>
        <dbReference type="Proteomes" id="UP001515943"/>
    </source>
</evidence>
<reference evidence="2 3" key="1">
    <citation type="submission" date="2019-08" db="EMBL/GenBank/DDBJ databases">
        <title>Lentzea from Indian Himalayas.</title>
        <authorList>
            <person name="Mandal S."/>
            <person name="Mallick Gupta A."/>
            <person name="Maiti P.K."/>
            <person name="Sarkar J."/>
            <person name="Mandal S."/>
        </authorList>
    </citation>
    <scope>NUCLEOTIDE SEQUENCE [LARGE SCALE GENOMIC DNA]</scope>
    <source>
        <strain evidence="2 3">PSKA42</strain>
    </source>
</reference>
<evidence type="ECO:0000259" key="1">
    <source>
        <dbReference type="Pfam" id="PF12770"/>
    </source>
</evidence>
<dbReference type="InterPro" id="IPR024983">
    <property type="entry name" value="CHAT_dom"/>
</dbReference>
<keyword evidence="3" id="KW-1185">Reference proteome</keyword>
<accession>A0ABX1FXW9</accession>
<gene>
    <name evidence="2" type="ORF">FXN61_44170</name>
</gene>
<protein>
    <submittedName>
        <fullName evidence="2">CHAT domain-containing protein</fullName>
    </submittedName>
</protein>
<organism evidence="2 3">
    <name type="scientific">Lentzea indica</name>
    <dbReference type="NCBI Taxonomy" id="2604800"/>
    <lineage>
        <taxon>Bacteria</taxon>
        <taxon>Bacillati</taxon>
        <taxon>Actinomycetota</taxon>
        <taxon>Actinomycetes</taxon>
        <taxon>Pseudonocardiales</taxon>
        <taxon>Pseudonocardiaceae</taxon>
        <taxon>Lentzea</taxon>
    </lineage>
</organism>
<comment type="caution">
    <text evidence="2">The sequence shown here is derived from an EMBL/GenBank/DDBJ whole genome shotgun (WGS) entry which is preliminary data.</text>
</comment>
<evidence type="ECO:0000313" key="2">
    <source>
        <dbReference type="EMBL" id="NKE63352.1"/>
    </source>
</evidence>
<dbReference type="Proteomes" id="UP001515943">
    <property type="component" value="Unassembled WGS sequence"/>
</dbReference>
<dbReference type="Pfam" id="PF12770">
    <property type="entry name" value="CHAT"/>
    <property type="match status" value="1"/>
</dbReference>
<proteinExistence type="predicted"/>
<dbReference type="EMBL" id="VSRL01000344">
    <property type="protein sequence ID" value="NKE63352.1"/>
    <property type="molecule type" value="Genomic_DNA"/>
</dbReference>
<sequence length="158" mass="16976">MISDDQATVNRVLAALPEASWAHFACHAGTDPRTPSEGCLHLHDGPLPIARISRLELHAAELAYLSACATGQVGWRHANESIHLASAFQLAGFRHVIASLWPLDDRTAATAAERFYALMPATSTAAHAPYALHAVTCELRAALPDRPHLWAPLVHSGP</sequence>
<feature type="domain" description="CHAT" evidence="1">
    <location>
        <begin position="3"/>
        <end position="157"/>
    </location>
</feature>
<dbReference type="RefSeq" id="WP_167979940.1">
    <property type="nucleotide sequence ID" value="NZ_VSRL01000344.1"/>
</dbReference>
<name>A0ABX1FXW9_9PSEU</name>